<reference evidence="2" key="1">
    <citation type="journal article" date="2019" name="Environ. Microbiol.">
        <title>Fungal ecological strategies reflected in gene transcription - a case study of two litter decomposers.</title>
        <authorList>
            <person name="Barbi F."/>
            <person name="Kohler A."/>
            <person name="Barry K."/>
            <person name="Baskaran P."/>
            <person name="Daum C."/>
            <person name="Fauchery L."/>
            <person name="Ihrmark K."/>
            <person name="Kuo A."/>
            <person name="LaButti K."/>
            <person name="Lipzen A."/>
            <person name="Morin E."/>
            <person name="Grigoriev I.V."/>
            <person name="Henrissat B."/>
            <person name="Lindahl B."/>
            <person name="Martin F."/>
        </authorList>
    </citation>
    <scope>NUCLEOTIDE SEQUENCE</scope>
    <source>
        <strain evidence="2">JB14</strain>
    </source>
</reference>
<feature type="repeat" description="ANK" evidence="1">
    <location>
        <begin position="32"/>
        <end position="58"/>
    </location>
</feature>
<dbReference type="Proteomes" id="UP000799118">
    <property type="component" value="Unassembled WGS sequence"/>
</dbReference>
<feature type="repeat" description="ANK" evidence="1">
    <location>
        <begin position="1"/>
        <end position="31"/>
    </location>
</feature>
<accession>A0A6A4GK53</accession>
<protein>
    <submittedName>
        <fullName evidence="2">Ankyrin</fullName>
    </submittedName>
</protein>
<feature type="non-terminal residue" evidence="2">
    <location>
        <position position="58"/>
    </location>
</feature>
<dbReference type="EMBL" id="ML769946">
    <property type="protein sequence ID" value="KAE9385780.1"/>
    <property type="molecule type" value="Genomic_DNA"/>
</dbReference>
<evidence type="ECO:0000313" key="3">
    <source>
        <dbReference type="Proteomes" id="UP000799118"/>
    </source>
</evidence>
<dbReference type="PANTHER" id="PTHR22677:SF4">
    <property type="entry name" value="USHER SYNDROME TYPE-1G PROTEIN-LIKE PROTEIN"/>
    <property type="match status" value="1"/>
</dbReference>
<name>A0A6A4GK53_9AGAR</name>
<feature type="non-terminal residue" evidence="2">
    <location>
        <position position="1"/>
    </location>
</feature>
<organism evidence="2 3">
    <name type="scientific">Gymnopus androsaceus JB14</name>
    <dbReference type="NCBI Taxonomy" id="1447944"/>
    <lineage>
        <taxon>Eukaryota</taxon>
        <taxon>Fungi</taxon>
        <taxon>Dikarya</taxon>
        <taxon>Basidiomycota</taxon>
        <taxon>Agaricomycotina</taxon>
        <taxon>Agaricomycetes</taxon>
        <taxon>Agaricomycetidae</taxon>
        <taxon>Agaricales</taxon>
        <taxon>Marasmiineae</taxon>
        <taxon>Omphalotaceae</taxon>
        <taxon>Gymnopus</taxon>
    </lineage>
</organism>
<dbReference type="AlphaFoldDB" id="A0A6A4GK53"/>
<dbReference type="Pfam" id="PF12796">
    <property type="entry name" value="Ank_2"/>
    <property type="match status" value="1"/>
</dbReference>
<dbReference type="PROSITE" id="PS50297">
    <property type="entry name" value="ANK_REP_REGION"/>
    <property type="match status" value="2"/>
</dbReference>
<dbReference type="InterPro" id="IPR036770">
    <property type="entry name" value="Ankyrin_rpt-contain_sf"/>
</dbReference>
<dbReference type="OrthoDB" id="194358at2759"/>
<dbReference type="SUPFAM" id="SSF48403">
    <property type="entry name" value="Ankyrin repeat"/>
    <property type="match status" value="1"/>
</dbReference>
<gene>
    <name evidence="2" type="ORF">BT96DRAFT_756544</name>
</gene>
<dbReference type="SMART" id="SM00248">
    <property type="entry name" value="ANK"/>
    <property type="match status" value="2"/>
</dbReference>
<evidence type="ECO:0000256" key="1">
    <source>
        <dbReference type="PROSITE-ProRule" id="PRU00023"/>
    </source>
</evidence>
<dbReference type="Gene3D" id="1.25.40.20">
    <property type="entry name" value="Ankyrin repeat-containing domain"/>
    <property type="match status" value="1"/>
</dbReference>
<dbReference type="PANTHER" id="PTHR22677">
    <property type="entry name" value="ANKYRIN REPEAT DOMAIN-CONTAINING PROTEIN 60"/>
    <property type="match status" value="1"/>
</dbReference>
<proteinExistence type="predicted"/>
<sequence length="58" mass="6153">YTPLMIAAEIGHLDVVSVLIEEGANVNAQSEDGSTALRQASQEGHLEIVKLLLNHGAE</sequence>
<dbReference type="PROSITE" id="PS50088">
    <property type="entry name" value="ANK_REPEAT"/>
    <property type="match status" value="2"/>
</dbReference>
<dbReference type="InterPro" id="IPR039323">
    <property type="entry name" value="ANKRD_45/46/60"/>
</dbReference>
<keyword evidence="3" id="KW-1185">Reference proteome</keyword>
<dbReference type="InterPro" id="IPR002110">
    <property type="entry name" value="Ankyrin_rpt"/>
</dbReference>
<keyword evidence="1" id="KW-0040">ANK repeat</keyword>
<evidence type="ECO:0000313" key="2">
    <source>
        <dbReference type="EMBL" id="KAE9385780.1"/>
    </source>
</evidence>